<name>A0ABW9J6M1_9SPHI</name>
<dbReference type="PANTHER" id="PTHR13847:SF281">
    <property type="entry name" value="FAD DEPENDENT OXIDOREDUCTASE DOMAIN-CONTAINING PROTEIN"/>
    <property type="match status" value="1"/>
</dbReference>
<dbReference type="Gene3D" id="3.50.50.60">
    <property type="entry name" value="FAD/NAD(P)-binding domain"/>
    <property type="match status" value="1"/>
</dbReference>
<dbReference type="Gene3D" id="3.30.9.10">
    <property type="entry name" value="D-Amino Acid Oxidase, subunit A, domain 2"/>
    <property type="match status" value="1"/>
</dbReference>
<feature type="domain" description="FAD dependent oxidoreductase" evidence="1">
    <location>
        <begin position="18"/>
        <end position="374"/>
    </location>
</feature>
<evidence type="ECO:0000313" key="3">
    <source>
        <dbReference type="Proteomes" id="UP001517247"/>
    </source>
</evidence>
<evidence type="ECO:0000313" key="2">
    <source>
        <dbReference type="EMBL" id="MFN0256164.1"/>
    </source>
</evidence>
<dbReference type="RefSeq" id="WP_138723259.1">
    <property type="nucleotide sequence ID" value="NZ_SSHJ02000006.1"/>
</dbReference>
<dbReference type="GO" id="GO:0016491">
    <property type="term" value="F:oxidoreductase activity"/>
    <property type="evidence" value="ECO:0007669"/>
    <property type="project" value="UniProtKB-KW"/>
</dbReference>
<proteinExistence type="predicted"/>
<reference evidence="2 3" key="1">
    <citation type="submission" date="2024-12" db="EMBL/GenBank/DDBJ databases">
        <authorList>
            <person name="Hu S."/>
        </authorList>
    </citation>
    <scope>NUCLEOTIDE SEQUENCE [LARGE SCALE GENOMIC DNA]</scope>
    <source>
        <strain evidence="2 3">THG-T11</strain>
    </source>
</reference>
<dbReference type="Pfam" id="PF01266">
    <property type="entry name" value="DAO"/>
    <property type="match status" value="1"/>
</dbReference>
<protein>
    <submittedName>
        <fullName evidence="2">NAD(P)/FAD-dependent oxidoreductase</fullName>
        <ecNumber evidence="2">1.-.-.-</ecNumber>
    </submittedName>
</protein>
<sequence>MQATNLSYWEKANFYRSDVLIIGSGIVGLNAAIIIKKQQPNLSVTILERGFLPSGASTKNAGFACFGSISELIEQEKICGTNKLHELISKRWKGLQKLRSLVGDHKLDYQTNGGFELFKPEQFALSEECVSKISHFNNLIQDITNNDSVFSIANQQINSFGFDGIDCLIENKLEAQLDPGKMIKALVEIACSLGVTILNNCTVNHFKQEENNIVVATSQGDFKAEKLLFCTNAFANQLLPQLELKPGRGQVLITKPIVNLKLKGTFHYDKGYYYFRNVGNRVLLGGGRNLDFFTEETHQFGETPLVQNTLLRLLKEVILPETNFEIDQKWSGIMAFGPELSPIIEEVNRNVFCAVRCNGMGIAIGSQTGEEAGEMVLRSL</sequence>
<evidence type="ECO:0000259" key="1">
    <source>
        <dbReference type="Pfam" id="PF01266"/>
    </source>
</evidence>
<dbReference type="EC" id="1.-.-.-" evidence="2"/>
<comment type="caution">
    <text evidence="2">The sequence shown here is derived from an EMBL/GenBank/DDBJ whole genome shotgun (WGS) entry which is preliminary data.</text>
</comment>
<organism evidence="2 3">
    <name type="scientific">Pedobacter ureilyticus</name>
    <dbReference type="NCBI Taxonomy" id="1393051"/>
    <lineage>
        <taxon>Bacteria</taxon>
        <taxon>Pseudomonadati</taxon>
        <taxon>Bacteroidota</taxon>
        <taxon>Sphingobacteriia</taxon>
        <taxon>Sphingobacteriales</taxon>
        <taxon>Sphingobacteriaceae</taxon>
        <taxon>Pedobacter</taxon>
    </lineage>
</organism>
<dbReference type="Proteomes" id="UP001517247">
    <property type="component" value="Unassembled WGS sequence"/>
</dbReference>
<accession>A0ABW9J6M1</accession>
<gene>
    <name evidence="2" type="ORF">E6A44_011305</name>
</gene>
<dbReference type="InterPro" id="IPR006076">
    <property type="entry name" value="FAD-dep_OxRdtase"/>
</dbReference>
<dbReference type="EMBL" id="SSHJ02000006">
    <property type="protein sequence ID" value="MFN0256164.1"/>
    <property type="molecule type" value="Genomic_DNA"/>
</dbReference>
<keyword evidence="2" id="KW-0560">Oxidoreductase</keyword>
<dbReference type="SUPFAM" id="SSF51905">
    <property type="entry name" value="FAD/NAD(P)-binding domain"/>
    <property type="match status" value="1"/>
</dbReference>
<dbReference type="PANTHER" id="PTHR13847">
    <property type="entry name" value="SARCOSINE DEHYDROGENASE-RELATED"/>
    <property type="match status" value="1"/>
</dbReference>
<dbReference type="InterPro" id="IPR036188">
    <property type="entry name" value="FAD/NAD-bd_sf"/>
</dbReference>
<keyword evidence="3" id="KW-1185">Reference proteome</keyword>